<protein>
    <submittedName>
        <fullName evidence="1">Zinc finger, CCHC-type</fullName>
    </submittedName>
</protein>
<name>A0A6L2N023_TANCI</name>
<gene>
    <name evidence="1" type="ORF">Tci_051536</name>
</gene>
<proteinExistence type="predicted"/>
<organism evidence="1">
    <name type="scientific">Tanacetum cinerariifolium</name>
    <name type="common">Dalmatian daisy</name>
    <name type="synonym">Chrysanthemum cinerariifolium</name>
    <dbReference type="NCBI Taxonomy" id="118510"/>
    <lineage>
        <taxon>Eukaryota</taxon>
        <taxon>Viridiplantae</taxon>
        <taxon>Streptophyta</taxon>
        <taxon>Embryophyta</taxon>
        <taxon>Tracheophyta</taxon>
        <taxon>Spermatophyta</taxon>
        <taxon>Magnoliopsida</taxon>
        <taxon>eudicotyledons</taxon>
        <taxon>Gunneridae</taxon>
        <taxon>Pentapetalae</taxon>
        <taxon>asterids</taxon>
        <taxon>campanulids</taxon>
        <taxon>Asterales</taxon>
        <taxon>Asteraceae</taxon>
        <taxon>Asteroideae</taxon>
        <taxon>Anthemideae</taxon>
        <taxon>Anthemidinae</taxon>
        <taxon>Tanacetum</taxon>
    </lineage>
</organism>
<sequence>MFKRVIQTVKTDMVIHTEKTGMMRLVVEIEYVGKIVDVFDKVTRSFDGLQPEQKDSILQVGNLIKEILLKLNQPDHRFILTNSKSDTERLSQSDEVLKLKNFKKDASLKLLRYQIKKVSISSIIESNDAIFDENIFSLVLRPSIRIPKRTKDIGGLVVLEKVTEEVVQQPKHELRISKRNRTPNNFRPEYQLYLIEGIKDEVSDQHFYFFNFEDDSKTFDEAMKSQDVAFWKEAINDKMDSIMGNNT</sequence>
<dbReference type="AlphaFoldDB" id="A0A6L2N023"/>
<reference evidence="1" key="1">
    <citation type="journal article" date="2019" name="Sci. Rep.">
        <title>Draft genome of Tanacetum cinerariifolium, the natural source of mosquito coil.</title>
        <authorList>
            <person name="Yamashiro T."/>
            <person name="Shiraishi A."/>
            <person name="Satake H."/>
            <person name="Nakayama K."/>
        </authorList>
    </citation>
    <scope>NUCLEOTIDE SEQUENCE</scope>
</reference>
<dbReference type="EMBL" id="BKCJ010007898">
    <property type="protein sequence ID" value="GEU79558.1"/>
    <property type="molecule type" value="Genomic_DNA"/>
</dbReference>
<evidence type="ECO:0000313" key="1">
    <source>
        <dbReference type="EMBL" id="GEU79558.1"/>
    </source>
</evidence>
<comment type="caution">
    <text evidence="1">The sequence shown here is derived from an EMBL/GenBank/DDBJ whole genome shotgun (WGS) entry which is preliminary data.</text>
</comment>
<accession>A0A6L2N023</accession>